<name>A0A8J2XYX7_9BURK</name>
<proteinExistence type="predicted"/>
<keyword evidence="3" id="KW-1185">Reference proteome</keyword>
<feature type="transmembrane region" description="Helical" evidence="1">
    <location>
        <begin position="34"/>
        <end position="54"/>
    </location>
</feature>
<accession>A0A8J2XYX7</accession>
<keyword evidence="1" id="KW-0812">Transmembrane</keyword>
<dbReference type="RefSeq" id="WP_188395144.1">
    <property type="nucleotide sequence ID" value="NZ_BMCG01000002.1"/>
</dbReference>
<reference evidence="2" key="1">
    <citation type="journal article" date="2014" name="Int. J. Syst. Evol. Microbiol.">
        <title>Complete genome sequence of Corynebacterium casei LMG S-19264T (=DSM 44701T), isolated from a smear-ripened cheese.</title>
        <authorList>
            <consortium name="US DOE Joint Genome Institute (JGI-PGF)"/>
            <person name="Walter F."/>
            <person name="Albersmeier A."/>
            <person name="Kalinowski J."/>
            <person name="Ruckert C."/>
        </authorList>
    </citation>
    <scope>NUCLEOTIDE SEQUENCE</scope>
    <source>
        <strain evidence="2">CCM 7086</strain>
    </source>
</reference>
<gene>
    <name evidence="2" type="ORF">GCM10007205_10550</name>
</gene>
<reference evidence="2" key="2">
    <citation type="submission" date="2020-09" db="EMBL/GenBank/DDBJ databases">
        <authorList>
            <person name="Sun Q."/>
            <person name="Sedlacek I."/>
        </authorList>
    </citation>
    <scope>NUCLEOTIDE SEQUENCE</scope>
    <source>
        <strain evidence="2">CCM 7086</strain>
    </source>
</reference>
<comment type="caution">
    <text evidence="2">The sequence shown here is derived from an EMBL/GenBank/DDBJ whole genome shotgun (WGS) entry which is preliminary data.</text>
</comment>
<protein>
    <submittedName>
        <fullName evidence="2">Uncharacterized protein</fullName>
    </submittedName>
</protein>
<dbReference type="AlphaFoldDB" id="A0A8J2XYX7"/>
<dbReference type="EMBL" id="BMCG01000002">
    <property type="protein sequence ID" value="GGC03213.1"/>
    <property type="molecule type" value="Genomic_DNA"/>
</dbReference>
<sequence length="68" mass="7555">MLDIVVRGLLVAGGAITSWFVAHDALNYEIVRMAAAILIFVLMVALATFWRVIWSGIARLFGRQQPKP</sequence>
<organism evidence="2 3">
    <name type="scientific">Oxalicibacterium flavum</name>
    <dbReference type="NCBI Taxonomy" id="179467"/>
    <lineage>
        <taxon>Bacteria</taxon>
        <taxon>Pseudomonadati</taxon>
        <taxon>Pseudomonadota</taxon>
        <taxon>Betaproteobacteria</taxon>
        <taxon>Burkholderiales</taxon>
        <taxon>Oxalobacteraceae</taxon>
        <taxon>Oxalicibacterium</taxon>
    </lineage>
</organism>
<evidence type="ECO:0000313" key="2">
    <source>
        <dbReference type="EMBL" id="GGC03213.1"/>
    </source>
</evidence>
<dbReference type="Proteomes" id="UP000620266">
    <property type="component" value="Unassembled WGS sequence"/>
</dbReference>
<evidence type="ECO:0000256" key="1">
    <source>
        <dbReference type="SAM" id="Phobius"/>
    </source>
</evidence>
<feature type="transmembrane region" description="Helical" evidence="1">
    <location>
        <begin position="5"/>
        <end position="22"/>
    </location>
</feature>
<keyword evidence="1" id="KW-0472">Membrane</keyword>
<evidence type="ECO:0000313" key="3">
    <source>
        <dbReference type="Proteomes" id="UP000620266"/>
    </source>
</evidence>
<keyword evidence="1" id="KW-1133">Transmembrane helix</keyword>